<dbReference type="Gene3D" id="3.30.530.20">
    <property type="match status" value="1"/>
</dbReference>
<keyword evidence="2" id="KW-1185">Reference proteome</keyword>
<dbReference type="RefSeq" id="WP_261497344.1">
    <property type="nucleotide sequence ID" value="NZ_JAOCQF010000004.1"/>
</dbReference>
<sequence length="159" mass="17866">MRFSASQDIALPASAVFSKITDFEAFERLALRRDVAVNRRDRLPQAGVGSSWEVDFLYRGKPRNLLLEVAEMRPDGLLAMIGRIGGFDLNVSMATQDTGPGRSRLAVELDVKPRSLSARFLLNSIRFGKRGLERRFARRIADFGRALERWQTSGASPWP</sequence>
<proteinExistence type="predicted"/>
<reference evidence="2" key="1">
    <citation type="submission" date="2023-07" db="EMBL/GenBank/DDBJ databases">
        <title>Defluviimonas sediminis sp. nov., isolated from mangrove sediment.</title>
        <authorList>
            <person name="Liu L."/>
            <person name="Li J."/>
            <person name="Huang Y."/>
            <person name="Pan J."/>
            <person name="Li M."/>
        </authorList>
    </citation>
    <scope>NUCLEOTIDE SEQUENCE [LARGE SCALE GENOMIC DNA]</scope>
    <source>
        <strain evidence="2">FT324</strain>
    </source>
</reference>
<evidence type="ECO:0000313" key="2">
    <source>
        <dbReference type="Proteomes" id="UP001205601"/>
    </source>
</evidence>
<dbReference type="SUPFAM" id="SSF55961">
    <property type="entry name" value="Bet v1-like"/>
    <property type="match status" value="1"/>
</dbReference>
<evidence type="ECO:0000313" key="1">
    <source>
        <dbReference type="EMBL" id="MCT8331435.1"/>
    </source>
</evidence>
<name>A0ABT2NR63_9RHOB</name>
<protein>
    <submittedName>
        <fullName evidence="1">SRPBCC family protein</fullName>
    </submittedName>
</protein>
<dbReference type="InterPro" id="IPR023393">
    <property type="entry name" value="START-like_dom_sf"/>
</dbReference>
<dbReference type="EMBL" id="JAOCQF010000004">
    <property type="protein sequence ID" value="MCT8331435.1"/>
    <property type="molecule type" value="Genomic_DNA"/>
</dbReference>
<dbReference type="Proteomes" id="UP001205601">
    <property type="component" value="Unassembled WGS sequence"/>
</dbReference>
<organism evidence="1 2">
    <name type="scientific">Albidovulum sediminis</name>
    <dbReference type="NCBI Taxonomy" id="3066345"/>
    <lineage>
        <taxon>Bacteria</taxon>
        <taxon>Pseudomonadati</taxon>
        <taxon>Pseudomonadota</taxon>
        <taxon>Alphaproteobacteria</taxon>
        <taxon>Rhodobacterales</taxon>
        <taxon>Paracoccaceae</taxon>
        <taxon>Albidovulum</taxon>
    </lineage>
</organism>
<accession>A0ABT2NR63</accession>
<comment type="caution">
    <text evidence="1">The sequence shown here is derived from an EMBL/GenBank/DDBJ whole genome shotgun (WGS) entry which is preliminary data.</text>
</comment>
<dbReference type="CDD" id="cd07812">
    <property type="entry name" value="SRPBCC"/>
    <property type="match status" value="1"/>
</dbReference>
<gene>
    <name evidence="1" type="ORF">N5I32_18100</name>
</gene>